<accession>A0A8J3HZA2</accession>
<name>A0A8J3HZA2_9CHLR</name>
<evidence type="ECO:0000256" key="1">
    <source>
        <dbReference type="SAM" id="MobiDB-lite"/>
    </source>
</evidence>
<dbReference type="Proteomes" id="UP000612362">
    <property type="component" value="Unassembled WGS sequence"/>
</dbReference>
<proteinExistence type="predicted"/>
<dbReference type="AlphaFoldDB" id="A0A8J3HZA2"/>
<dbReference type="EMBL" id="BNJF01000001">
    <property type="protein sequence ID" value="GHO44731.1"/>
    <property type="molecule type" value="Genomic_DNA"/>
</dbReference>
<sequence>MFTPNGEFHIEILVDGKPLPHYYHRDEVFIEGTQGRSFTLKIGKKDYQRRALAVISIDGLSINDGKPAHSHSRGYVLGKDMWEYTIPGWRLDNEQVAAFYFADLPQSYASQMGKPQNIGVIGVKFWYEEALEALNDLEYVEYERTPSYPPYTPPPAPGGAPSMPDTLGGVPPMAPSAPSAPSSAPYAAPKRRMAPPSAPAPRSPGLGTGFGKRMEHRVTNVDFTRDESTLQTLVLRYDNAENLEARGIILESRRAQDDKLLQANPFPADDTGCTPPPGWDGR</sequence>
<comment type="caution">
    <text evidence="2">The sequence shown here is derived from an EMBL/GenBank/DDBJ whole genome shotgun (WGS) entry which is preliminary data.</text>
</comment>
<organism evidence="2 3">
    <name type="scientific">Ktedonospora formicarum</name>
    <dbReference type="NCBI Taxonomy" id="2778364"/>
    <lineage>
        <taxon>Bacteria</taxon>
        <taxon>Bacillati</taxon>
        <taxon>Chloroflexota</taxon>
        <taxon>Ktedonobacteria</taxon>
        <taxon>Ktedonobacterales</taxon>
        <taxon>Ktedonobacteraceae</taxon>
        <taxon>Ktedonospora</taxon>
    </lineage>
</organism>
<dbReference type="RefSeq" id="WP_220194106.1">
    <property type="nucleotide sequence ID" value="NZ_BNJF01000001.1"/>
</dbReference>
<feature type="compositionally biased region" description="Low complexity" evidence="1">
    <location>
        <begin position="176"/>
        <end position="188"/>
    </location>
</feature>
<keyword evidence="3" id="KW-1185">Reference proteome</keyword>
<evidence type="ECO:0000313" key="2">
    <source>
        <dbReference type="EMBL" id="GHO44731.1"/>
    </source>
</evidence>
<feature type="region of interest" description="Disordered" evidence="1">
    <location>
        <begin position="150"/>
        <end position="211"/>
    </location>
</feature>
<reference evidence="2" key="1">
    <citation type="submission" date="2020-10" db="EMBL/GenBank/DDBJ databases">
        <title>Taxonomic study of unclassified bacteria belonging to the class Ktedonobacteria.</title>
        <authorList>
            <person name="Yabe S."/>
            <person name="Wang C.M."/>
            <person name="Zheng Y."/>
            <person name="Sakai Y."/>
            <person name="Cavaletti L."/>
            <person name="Monciardini P."/>
            <person name="Donadio S."/>
        </authorList>
    </citation>
    <scope>NUCLEOTIDE SEQUENCE</scope>
    <source>
        <strain evidence="2">SOSP1-1</strain>
    </source>
</reference>
<evidence type="ECO:0000313" key="3">
    <source>
        <dbReference type="Proteomes" id="UP000612362"/>
    </source>
</evidence>
<protein>
    <submittedName>
        <fullName evidence="2">Uncharacterized protein</fullName>
    </submittedName>
</protein>
<gene>
    <name evidence="2" type="ORF">KSX_28940</name>
</gene>
<feature type="region of interest" description="Disordered" evidence="1">
    <location>
        <begin position="259"/>
        <end position="282"/>
    </location>
</feature>